<proteinExistence type="predicted"/>
<protein>
    <submittedName>
        <fullName evidence="1">Uncharacterized protein</fullName>
    </submittedName>
</protein>
<dbReference type="AlphaFoldDB" id="A0A8J4U0J8"/>
<gene>
    <name evidence="1" type="ORF">DAT39_011813</name>
</gene>
<comment type="caution">
    <text evidence="1">The sequence shown here is derived from an EMBL/GenBank/DDBJ whole genome shotgun (WGS) entry which is preliminary data.</text>
</comment>
<evidence type="ECO:0000313" key="1">
    <source>
        <dbReference type="EMBL" id="KAF5898463.1"/>
    </source>
</evidence>
<evidence type="ECO:0000313" key="2">
    <source>
        <dbReference type="Proteomes" id="UP000727407"/>
    </source>
</evidence>
<feature type="non-terminal residue" evidence="1">
    <location>
        <position position="53"/>
    </location>
</feature>
<organism evidence="1 2">
    <name type="scientific">Clarias magur</name>
    <name type="common">Asian catfish</name>
    <name type="synonym">Macropteronotus magur</name>
    <dbReference type="NCBI Taxonomy" id="1594786"/>
    <lineage>
        <taxon>Eukaryota</taxon>
        <taxon>Metazoa</taxon>
        <taxon>Chordata</taxon>
        <taxon>Craniata</taxon>
        <taxon>Vertebrata</taxon>
        <taxon>Euteleostomi</taxon>
        <taxon>Actinopterygii</taxon>
        <taxon>Neopterygii</taxon>
        <taxon>Teleostei</taxon>
        <taxon>Ostariophysi</taxon>
        <taxon>Siluriformes</taxon>
        <taxon>Clariidae</taxon>
        <taxon>Clarias</taxon>
    </lineage>
</organism>
<keyword evidence="2" id="KW-1185">Reference proteome</keyword>
<reference evidence="1" key="1">
    <citation type="submission" date="2020-07" db="EMBL/GenBank/DDBJ databases">
        <title>Clarias magur genome sequencing, assembly and annotation.</title>
        <authorList>
            <person name="Kushwaha B."/>
            <person name="Kumar R."/>
            <person name="Das P."/>
            <person name="Joshi C.G."/>
            <person name="Kumar D."/>
            <person name="Nagpure N.S."/>
            <person name="Pandey M."/>
            <person name="Agarwal S."/>
            <person name="Srivastava S."/>
            <person name="Singh M."/>
            <person name="Sahoo L."/>
            <person name="Jayasankar P."/>
            <person name="Meher P.K."/>
            <person name="Koringa P.G."/>
            <person name="Iquebal M.A."/>
            <person name="Das S.P."/>
            <person name="Bit A."/>
            <person name="Patnaik S."/>
            <person name="Patel N."/>
            <person name="Shah T.M."/>
            <person name="Hinsu A."/>
            <person name="Jena J.K."/>
        </authorList>
    </citation>
    <scope>NUCLEOTIDE SEQUENCE</scope>
    <source>
        <strain evidence="1">CIFAMagur01</strain>
        <tissue evidence="1">Testis</tissue>
    </source>
</reference>
<dbReference type="EMBL" id="QNUK01000198">
    <property type="protein sequence ID" value="KAF5898463.1"/>
    <property type="molecule type" value="Genomic_DNA"/>
</dbReference>
<accession>A0A8J4U0J8</accession>
<dbReference type="Proteomes" id="UP000727407">
    <property type="component" value="Unassembled WGS sequence"/>
</dbReference>
<name>A0A8J4U0J8_CLAMG</name>
<sequence length="53" mass="5840">MDLGRSASLVHTGSIRFGLLAHFIRFTVMIKSVDSCSLRAVKMAFEESVSVHT</sequence>